<accession>A0A5K3F894</accession>
<organism evidence="3">
    <name type="scientific">Mesocestoides corti</name>
    <name type="common">Flatworm</name>
    <dbReference type="NCBI Taxonomy" id="53468"/>
    <lineage>
        <taxon>Eukaryota</taxon>
        <taxon>Metazoa</taxon>
        <taxon>Spiralia</taxon>
        <taxon>Lophotrochozoa</taxon>
        <taxon>Platyhelminthes</taxon>
        <taxon>Cestoda</taxon>
        <taxon>Eucestoda</taxon>
        <taxon>Cyclophyllidea</taxon>
        <taxon>Mesocestoididae</taxon>
        <taxon>Mesocestoides</taxon>
    </lineage>
</organism>
<dbReference type="WBParaSite" id="MCU_005520-RA">
    <property type="protein sequence ID" value="MCU_005520-RA"/>
    <property type="gene ID" value="MCU_005520"/>
</dbReference>
<name>A0A5K3F894_MESCO</name>
<sequence length="101" mass="11712">MHLRRRCGRYPSLHLFVFLLYLLSNGLTEQRVRAYNRIGGQEISAMEFVEATSWQIVGSHPMRQHPRGQAWNSVQNNSSPTHSCAFSAFLFHMESHSTYPF</sequence>
<evidence type="ECO:0000256" key="1">
    <source>
        <dbReference type="SAM" id="SignalP"/>
    </source>
</evidence>
<dbReference type="AlphaFoldDB" id="A0A5K3F894"/>
<feature type="signal peptide" evidence="1">
    <location>
        <begin position="1"/>
        <end position="28"/>
    </location>
</feature>
<keyword evidence="1" id="KW-0732">Signal</keyword>
<proteinExistence type="predicted"/>
<reference evidence="2 3" key="1">
    <citation type="submission" date="2019-11" db="UniProtKB">
        <authorList>
            <consortium name="WormBaseParasite"/>
        </authorList>
    </citation>
    <scope>IDENTIFICATION</scope>
</reference>
<feature type="chain" id="PRO_5043207565" evidence="1">
    <location>
        <begin position="29"/>
        <end position="101"/>
    </location>
</feature>
<protein>
    <submittedName>
        <fullName evidence="2 3">Secreted protein</fullName>
    </submittedName>
</protein>
<dbReference type="WBParaSite" id="MCU_005520-RB">
    <property type="protein sequence ID" value="MCU_005520-RB"/>
    <property type="gene ID" value="MCU_005520"/>
</dbReference>
<evidence type="ECO:0000313" key="3">
    <source>
        <dbReference type="WBParaSite" id="MCU_005520-RB"/>
    </source>
</evidence>
<evidence type="ECO:0000313" key="2">
    <source>
        <dbReference type="WBParaSite" id="MCU_005520-RA"/>
    </source>
</evidence>